<dbReference type="EMBL" id="CAUOFW020000836">
    <property type="protein sequence ID" value="CAK9137738.1"/>
    <property type="molecule type" value="Genomic_DNA"/>
</dbReference>
<protein>
    <submittedName>
        <fullName evidence="2">Uncharacterized protein</fullName>
    </submittedName>
</protein>
<dbReference type="AlphaFoldDB" id="A0ABC8QYU4"/>
<proteinExistence type="predicted"/>
<reference evidence="2 3" key="1">
    <citation type="submission" date="2024-02" db="EMBL/GenBank/DDBJ databases">
        <authorList>
            <person name="Vignale AGUSTIN F."/>
            <person name="Sosa J E."/>
            <person name="Modenutti C."/>
        </authorList>
    </citation>
    <scope>NUCLEOTIDE SEQUENCE [LARGE SCALE GENOMIC DNA]</scope>
</reference>
<comment type="caution">
    <text evidence="2">The sequence shown here is derived from an EMBL/GenBank/DDBJ whole genome shotgun (WGS) entry which is preliminary data.</text>
</comment>
<gene>
    <name evidence="2" type="ORF">ILEXP_LOCUS4783</name>
</gene>
<organism evidence="2 3">
    <name type="scientific">Ilex paraguariensis</name>
    <name type="common">yerba mate</name>
    <dbReference type="NCBI Taxonomy" id="185542"/>
    <lineage>
        <taxon>Eukaryota</taxon>
        <taxon>Viridiplantae</taxon>
        <taxon>Streptophyta</taxon>
        <taxon>Embryophyta</taxon>
        <taxon>Tracheophyta</taxon>
        <taxon>Spermatophyta</taxon>
        <taxon>Magnoliopsida</taxon>
        <taxon>eudicotyledons</taxon>
        <taxon>Gunneridae</taxon>
        <taxon>Pentapetalae</taxon>
        <taxon>asterids</taxon>
        <taxon>campanulids</taxon>
        <taxon>Aquifoliales</taxon>
        <taxon>Aquifoliaceae</taxon>
        <taxon>Ilex</taxon>
    </lineage>
</organism>
<name>A0ABC8QYU4_9AQUA</name>
<sequence length="100" mass="11204">MKDDQLSRQRRFLRPSPARAPLDLQSTTPAARATPNAPIALEATWENTQLLLDQFSDVDLEDKSPLRWGSVDEPIRLAMLPKPIPNIRDDDGREKTVGGN</sequence>
<evidence type="ECO:0000256" key="1">
    <source>
        <dbReference type="SAM" id="MobiDB-lite"/>
    </source>
</evidence>
<feature type="region of interest" description="Disordered" evidence="1">
    <location>
        <begin position="1"/>
        <end position="33"/>
    </location>
</feature>
<keyword evidence="3" id="KW-1185">Reference proteome</keyword>
<evidence type="ECO:0000313" key="2">
    <source>
        <dbReference type="EMBL" id="CAK9137738.1"/>
    </source>
</evidence>
<dbReference type="Proteomes" id="UP001642360">
    <property type="component" value="Unassembled WGS sequence"/>
</dbReference>
<evidence type="ECO:0000313" key="3">
    <source>
        <dbReference type="Proteomes" id="UP001642360"/>
    </source>
</evidence>
<accession>A0ABC8QYU4</accession>